<dbReference type="Proteomes" id="UP001617351">
    <property type="component" value="Unassembled WGS sequence"/>
</dbReference>
<feature type="domain" description="LysM" evidence="2">
    <location>
        <begin position="113"/>
        <end position="157"/>
    </location>
</feature>
<proteinExistence type="predicted"/>
<accession>A0ABW8EN20</accession>
<reference evidence="3 4" key="1">
    <citation type="submission" date="2024-10" db="EMBL/GenBank/DDBJ databases">
        <title>The Natural Products Discovery Center: Release of the First 8490 Sequenced Strains for Exploring Actinobacteria Biosynthetic Diversity.</title>
        <authorList>
            <person name="Kalkreuter E."/>
            <person name="Kautsar S.A."/>
            <person name="Yang D."/>
            <person name="Bader C.D."/>
            <person name="Teijaro C.N."/>
            <person name="Fluegel L."/>
            <person name="Davis C.M."/>
            <person name="Simpson J.R."/>
            <person name="Lauterbach L."/>
            <person name="Steele A.D."/>
            <person name="Gui C."/>
            <person name="Meng S."/>
            <person name="Li G."/>
            <person name="Viehrig K."/>
            <person name="Ye F."/>
            <person name="Su P."/>
            <person name="Kiefer A.F."/>
            <person name="Nichols A."/>
            <person name="Cepeda A.J."/>
            <person name="Yan W."/>
            <person name="Fan B."/>
            <person name="Jiang Y."/>
            <person name="Adhikari A."/>
            <person name="Zheng C.-J."/>
            <person name="Schuster L."/>
            <person name="Cowan T.M."/>
            <person name="Smanski M.J."/>
            <person name="Chevrette M.G."/>
            <person name="De Carvalho L.P.S."/>
            <person name="Shen B."/>
        </authorList>
    </citation>
    <scope>NUCLEOTIDE SEQUENCE [LARGE SCALE GENOMIC DNA]</scope>
    <source>
        <strain evidence="3 4">NPDC087220</strain>
    </source>
</reference>
<dbReference type="EMBL" id="JBIUYY010000013">
    <property type="protein sequence ID" value="MFJ2824574.1"/>
    <property type="molecule type" value="Genomic_DNA"/>
</dbReference>
<dbReference type="Gene3D" id="3.10.350.10">
    <property type="entry name" value="LysM domain"/>
    <property type="match status" value="1"/>
</dbReference>
<evidence type="ECO:0000313" key="3">
    <source>
        <dbReference type="EMBL" id="MFJ2824574.1"/>
    </source>
</evidence>
<sequence>MGFGNGPLIAAGLMAGGAALLAGWGLTQLATSDGGFTRAQQGNHAPTEAPGNPEEQNAGGSSSQQPSETGTGKQDESGASPTSKPGRADENEDEDEDERNGSGAPAEPAPKTKPRTIVSGDTLAEISRRTGIPIGVLVEANKIQNSDLIHEWASRLIPRA</sequence>
<evidence type="ECO:0000256" key="1">
    <source>
        <dbReference type="SAM" id="MobiDB-lite"/>
    </source>
</evidence>
<keyword evidence="4" id="KW-1185">Reference proteome</keyword>
<gene>
    <name evidence="3" type="ORF">ACIO7M_26135</name>
</gene>
<organism evidence="3 4">
    <name type="scientific">Streptomyces toxytricini</name>
    <name type="common">Actinomyces toxytricini</name>
    <dbReference type="NCBI Taxonomy" id="67369"/>
    <lineage>
        <taxon>Bacteria</taxon>
        <taxon>Bacillati</taxon>
        <taxon>Actinomycetota</taxon>
        <taxon>Actinomycetes</taxon>
        <taxon>Kitasatosporales</taxon>
        <taxon>Streptomycetaceae</taxon>
        <taxon>Streptomyces</taxon>
    </lineage>
</organism>
<name>A0ABW8EN20_STRT5</name>
<evidence type="ECO:0000313" key="4">
    <source>
        <dbReference type="Proteomes" id="UP001617351"/>
    </source>
</evidence>
<dbReference type="PROSITE" id="PS51782">
    <property type="entry name" value="LYSM"/>
    <property type="match status" value="1"/>
</dbReference>
<dbReference type="RefSeq" id="WP_402385047.1">
    <property type="nucleotide sequence ID" value="NZ_JBIUYY010000013.1"/>
</dbReference>
<protein>
    <submittedName>
        <fullName evidence="3">LysM peptidoglycan-binding domain-containing protein</fullName>
    </submittedName>
</protein>
<dbReference type="InterPro" id="IPR036779">
    <property type="entry name" value="LysM_dom_sf"/>
</dbReference>
<feature type="region of interest" description="Disordered" evidence="1">
    <location>
        <begin position="34"/>
        <end position="122"/>
    </location>
</feature>
<dbReference type="Pfam" id="PF01476">
    <property type="entry name" value="LysM"/>
    <property type="match status" value="1"/>
</dbReference>
<dbReference type="InterPro" id="IPR018392">
    <property type="entry name" value="LysM"/>
</dbReference>
<dbReference type="CDD" id="cd00118">
    <property type="entry name" value="LysM"/>
    <property type="match status" value="1"/>
</dbReference>
<evidence type="ECO:0000259" key="2">
    <source>
        <dbReference type="PROSITE" id="PS51782"/>
    </source>
</evidence>
<feature type="compositionally biased region" description="Polar residues" evidence="1">
    <location>
        <begin position="54"/>
        <end position="83"/>
    </location>
</feature>
<comment type="caution">
    <text evidence="3">The sequence shown here is derived from an EMBL/GenBank/DDBJ whole genome shotgun (WGS) entry which is preliminary data.</text>
</comment>